<evidence type="ECO:0000256" key="7">
    <source>
        <dbReference type="RuleBase" id="RU367095"/>
    </source>
</evidence>
<dbReference type="PROSITE" id="PS51495">
    <property type="entry name" value="GLUE"/>
    <property type="match status" value="1"/>
</dbReference>
<evidence type="ECO:0000313" key="9">
    <source>
        <dbReference type="EMBL" id="KAK2190559.1"/>
    </source>
</evidence>
<keyword evidence="10" id="KW-1185">Reference proteome</keyword>
<keyword evidence="7" id="KW-0967">Endosome</keyword>
<dbReference type="GO" id="GO:0031902">
    <property type="term" value="C:late endosome membrane"/>
    <property type="evidence" value="ECO:0007669"/>
    <property type="project" value="UniProtKB-UniRule"/>
</dbReference>
<dbReference type="GO" id="GO:0043328">
    <property type="term" value="P:protein transport to vacuole involved in ubiquitin-dependent protein catabolic process via the multivesicular body sorting pathway"/>
    <property type="evidence" value="ECO:0007669"/>
    <property type="project" value="UniProtKB-UniRule"/>
</dbReference>
<comment type="function">
    <text evidence="7">Component of the ESCRT-II complex (endosomal sorting complex required for transport II), which is required for multivesicular body (MVB) formation and sorting of endosomal cargo proteins into MVBs.</text>
</comment>
<dbReference type="InterPro" id="IPR037855">
    <property type="entry name" value="Vps36"/>
</dbReference>
<accession>A0AAD9P974</accession>
<comment type="similarity">
    <text evidence="1 7">Belongs to the VPS36 family.</text>
</comment>
<dbReference type="Gene3D" id="1.10.10.10">
    <property type="entry name" value="Winged helix-like DNA-binding domain superfamily/Winged helix DNA-binding domain"/>
    <property type="match status" value="2"/>
</dbReference>
<evidence type="ECO:0000259" key="8">
    <source>
        <dbReference type="PROSITE" id="PS51495"/>
    </source>
</evidence>
<evidence type="ECO:0000256" key="3">
    <source>
        <dbReference type="ARBA" id="ARBA00022448"/>
    </source>
</evidence>
<dbReference type="AlphaFoldDB" id="A0AAD9P974"/>
<dbReference type="InterPro" id="IPR021648">
    <property type="entry name" value="GLUE_dom"/>
</dbReference>
<comment type="subunit">
    <text evidence="7">Component of the endosomal sorting complex required for transport II (ESCRT-II).</text>
</comment>
<dbReference type="Pfam" id="PF04157">
    <property type="entry name" value="EAP30"/>
    <property type="match status" value="1"/>
</dbReference>
<dbReference type="SUPFAM" id="SSF50729">
    <property type="entry name" value="PH domain-like"/>
    <property type="match status" value="1"/>
</dbReference>
<feature type="domain" description="GLUE N-terminal" evidence="8">
    <location>
        <begin position="1"/>
        <end position="138"/>
    </location>
</feature>
<proteinExistence type="inferred from homology"/>
<evidence type="ECO:0000256" key="2">
    <source>
        <dbReference type="ARBA" id="ARBA00017953"/>
    </source>
</evidence>
<dbReference type="GO" id="GO:0032266">
    <property type="term" value="F:phosphatidylinositol-3-phosphate binding"/>
    <property type="evidence" value="ECO:0007669"/>
    <property type="project" value="UniProtKB-UniRule"/>
</dbReference>
<keyword evidence="5 7" id="KW-0653">Protein transport</keyword>
<name>A0AAD9P974_RIDPI</name>
<evidence type="ECO:0000256" key="4">
    <source>
        <dbReference type="ARBA" id="ARBA00022490"/>
    </source>
</evidence>
<dbReference type="EMBL" id="JAODUO010000076">
    <property type="protein sequence ID" value="KAK2190559.1"/>
    <property type="molecule type" value="Genomic_DNA"/>
</dbReference>
<dbReference type="SUPFAM" id="SSF46785">
    <property type="entry name" value="Winged helix' DNA-binding domain"/>
    <property type="match status" value="2"/>
</dbReference>
<dbReference type="Pfam" id="PF11605">
    <property type="entry name" value="Vps36_ESCRT-II"/>
    <property type="match status" value="1"/>
</dbReference>
<gene>
    <name evidence="9" type="ORF">NP493_76g05024</name>
</gene>
<dbReference type="FunFam" id="1.10.10.10:FF:000170">
    <property type="entry name" value="Vacuolar protein-sorting-associated protein 36"/>
    <property type="match status" value="1"/>
</dbReference>
<dbReference type="PANTHER" id="PTHR13128">
    <property type="entry name" value="VACUOLAR PROTEIN-SORTING-ASSOCIATED PROTEIN 36"/>
    <property type="match status" value="1"/>
</dbReference>
<evidence type="ECO:0000256" key="6">
    <source>
        <dbReference type="ARBA" id="ARBA00030114"/>
    </source>
</evidence>
<keyword evidence="3 7" id="KW-0813">Transport</keyword>
<evidence type="ECO:0000256" key="1">
    <source>
        <dbReference type="ARBA" id="ARBA00009697"/>
    </source>
</evidence>
<comment type="subcellular location">
    <subcellularLocation>
        <location evidence="7">Cytoplasm</location>
    </subcellularLocation>
    <subcellularLocation>
        <location evidence="7">Endosome</location>
    </subcellularLocation>
</comment>
<evidence type="ECO:0000313" key="10">
    <source>
        <dbReference type="Proteomes" id="UP001209878"/>
    </source>
</evidence>
<comment type="caution">
    <text evidence="9">The sequence shown here is derived from an EMBL/GenBank/DDBJ whole genome shotgun (WGS) entry which is preliminary data.</text>
</comment>
<dbReference type="Gene3D" id="2.30.29.30">
    <property type="entry name" value="Pleckstrin-homology domain (PH domain)/Phosphotyrosine-binding domain (PTB)"/>
    <property type="match status" value="1"/>
</dbReference>
<protein>
    <recommendedName>
        <fullName evidence="2 7">Vacuolar protein-sorting-associated protein 36</fullName>
    </recommendedName>
    <alternativeName>
        <fullName evidence="6 7">ESCRT-II complex subunit VPS36</fullName>
    </alternativeName>
</protein>
<dbReference type="InterPro" id="IPR036390">
    <property type="entry name" value="WH_DNA-bd_sf"/>
</dbReference>
<dbReference type="FunFam" id="1.10.10.10:FF:000416">
    <property type="entry name" value="Vacuolar protein-sorting-associated protein 36"/>
    <property type="match status" value="1"/>
</dbReference>
<dbReference type="Gene3D" id="6.10.140.260">
    <property type="match status" value="1"/>
</dbReference>
<dbReference type="GO" id="GO:0043130">
    <property type="term" value="F:ubiquitin binding"/>
    <property type="evidence" value="ECO:0007669"/>
    <property type="project" value="UniProtKB-UniRule"/>
</dbReference>
<dbReference type="GO" id="GO:0000814">
    <property type="term" value="C:ESCRT II complex"/>
    <property type="evidence" value="ECO:0007669"/>
    <property type="project" value="UniProtKB-UniRule"/>
</dbReference>
<dbReference type="PANTHER" id="PTHR13128:SF12">
    <property type="entry name" value="VACUOLAR PROTEIN-SORTING-ASSOCIATED PROTEIN 36"/>
    <property type="match status" value="1"/>
</dbReference>
<keyword evidence="4 7" id="KW-0963">Cytoplasm</keyword>
<dbReference type="InterPro" id="IPR036388">
    <property type="entry name" value="WH-like_DNA-bd_sf"/>
</dbReference>
<reference evidence="9" key="1">
    <citation type="journal article" date="2023" name="Mol. Biol. Evol.">
        <title>Third-Generation Sequencing Reveals the Adaptive Role of the Epigenome in Three Deep-Sea Polychaetes.</title>
        <authorList>
            <person name="Perez M."/>
            <person name="Aroh O."/>
            <person name="Sun Y."/>
            <person name="Lan Y."/>
            <person name="Juniper S.K."/>
            <person name="Young C.R."/>
            <person name="Angers B."/>
            <person name="Qian P.Y."/>
        </authorList>
    </citation>
    <scope>NUCLEOTIDE SEQUENCE</scope>
    <source>
        <strain evidence="9">R07B-5</strain>
    </source>
</reference>
<dbReference type="InterPro" id="IPR040608">
    <property type="entry name" value="Snf8/Vps36"/>
</dbReference>
<sequence>MDRFSWTDGFLIGDECLVTHQSGVRLYDGEDKTAFDNGKLTLTTTRLMWRNMKDTKGIICLSLTQIIYTEEQPATLTKSAKIVLHLSPPEADKGTGPVTSSKYAYIRLSFKERGEQDFYRFLTEQLLKLRNKTEQQQKAGPSQPARVMRTGIGGIEKKLQQKYKETDTSISASFTDLSNLMAKAKEMVTLSKNISDAIRNKQGDITEDETIRFKSYLLSLGIADPVTRETHGGGNKYYRELAKQISTMLEEPLKECGGMMTLPDIYCRVNRARGMELLSPEDLVNACKLMEGLHLPVRLRVFDTTVMVVQLLSHSEAEVIKQTEHLVEEEGSVTAEELSALLNLSVVLSRERLLSSEREGKLCRDETVEGLRFYPNWLLTRS</sequence>
<dbReference type="Proteomes" id="UP001209878">
    <property type="component" value="Unassembled WGS sequence"/>
</dbReference>
<dbReference type="InterPro" id="IPR011993">
    <property type="entry name" value="PH-like_dom_sf"/>
</dbReference>
<evidence type="ECO:0000256" key="5">
    <source>
        <dbReference type="ARBA" id="ARBA00022927"/>
    </source>
</evidence>
<organism evidence="9 10">
    <name type="scientific">Ridgeia piscesae</name>
    <name type="common">Tubeworm</name>
    <dbReference type="NCBI Taxonomy" id="27915"/>
    <lineage>
        <taxon>Eukaryota</taxon>
        <taxon>Metazoa</taxon>
        <taxon>Spiralia</taxon>
        <taxon>Lophotrochozoa</taxon>
        <taxon>Annelida</taxon>
        <taxon>Polychaeta</taxon>
        <taxon>Sedentaria</taxon>
        <taxon>Canalipalpata</taxon>
        <taxon>Sabellida</taxon>
        <taxon>Siboglinidae</taxon>
        <taxon>Ridgeia</taxon>
    </lineage>
</organism>